<keyword evidence="2" id="KW-0472">Membrane</keyword>
<dbReference type="Pfam" id="PF26514">
    <property type="entry name" value="DUF8173"/>
    <property type="match status" value="1"/>
</dbReference>
<evidence type="ECO:0000256" key="2">
    <source>
        <dbReference type="SAM" id="Phobius"/>
    </source>
</evidence>
<organism evidence="5 6">
    <name type="scientific">Roseitalea porphyridii</name>
    <dbReference type="NCBI Taxonomy" id="1852022"/>
    <lineage>
        <taxon>Bacteria</taxon>
        <taxon>Pseudomonadati</taxon>
        <taxon>Pseudomonadota</taxon>
        <taxon>Alphaproteobacteria</taxon>
        <taxon>Hyphomicrobiales</taxon>
        <taxon>Ahrensiaceae</taxon>
        <taxon>Roseitalea</taxon>
    </lineage>
</organism>
<feature type="transmembrane region" description="Helical" evidence="2">
    <location>
        <begin position="333"/>
        <end position="349"/>
    </location>
</feature>
<dbReference type="RefSeq" id="WP_131616812.1">
    <property type="nucleotide sequence ID" value="NZ_CP036532.1"/>
</dbReference>
<dbReference type="EMBL" id="CP036532">
    <property type="protein sequence ID" value="QBK31137.1"/>
    <property type="molecule type" value="Genomic_DNA"/>
</dbReference>
<dbReference type="KEGG" id="rpod:E0E05_11335"/>
<evidence type="ECO:0000256" key="3">
    <source>
        <dbReference type="SAM" id="SignalP"/>
    </source>
</evidence>
<evidence type="ECO:0000313" key="5">
    <source>
        <dbReference type="EMBL" id="QBK31137.1"/>
    </source>
</evidence>
<feature type="transmembrane region" description="Helical" evidence="2">
    <location>
        <begin position="216"/>
        <end position="245"/>
    </location>
</feature>
<feature type="transmembrane region" description="Helical" evidence="2">
    <location>
        <begin position="292"/>
        <end position="312"/>
    </location>
</feature>
<evidence type="ECO:0000256" key="1">
    <source>
        <dbReference type="SAM" id="MobiDB-lite"/>
    </source>
</evidence>
<keyword evidence="2" id="KW-0812">Transmembrane</keyword>
<keyword evidence="2" id="KW-1133">Transmembrane helix</keyword>
<feature type="chain" id="PRO_5020949129" evidence="3">
    <location>
        <begin position="24"/>
        <end position="417"/>
    </location>
</feature>
<keyword evidence="6" id="KW-1185">Reference proteome</keyword>
<feature type="region of interest" description="Disordered" evidence="1">
    <location>
        <begin position="383"/>
        <end position="417"/>
    </location>
</feature>
<feature type="transmembrane region" description="Helical" evidence="2">
    <location>
        <begin position="265"/>
        <end position="286"/>
    </location>
</feature>
<gene>
    <name evidence="5" type="ORF">E0E05_11335</name>
</gene>
<feature type="signal peptide" evidence="3">
    <location>
        <begin position="1"/>
        <end position="23"/>
    </location>
</feature>
<name>A0A4P6V149_9HYPH</name>
<feature type="transmembrane region" description="Helical" evidence="2">
    <location>
        <begin position="355"/>
        <end position="373"/>
    </location>
</feature>
<sequence length="417" mass="42350">MTITKGFATFLFLALFLAAPVRAETVTVGGDVFAAGADAVVDEAAGRDAFASGFSAALNGNVAGDGHAAGFDVDVGGTIGADLYAVGGFVSVAAPVGEDVTASGFSVRLRPGADVGGNARLTAGRIEVDAPVAGSLMAAGGRIRLNAPVSGDVRLTGGDIGFGGGARIDGELVYAAPEEIDIPEGVIGAERVRFIQLASDEGLREMREAFQEPGQLFWPSFFAMLWGFIVSLAFLTALGAILIAFAPRLVAEGYGKAHDRPGPSILLGFLALATLFGLVPVSAMTIIGIPLIPVVILFIVASWMLAYLLGTYSVALRLGSAFGFDAADNTRKLLALFVGLVVMAMLNFIPLLGWLINFIVVLLGLGAIALMIVDRFGGRGTAVAAAAPSEPGPASAGQQAGDGGTATSDDGDGKASS</sequence>
<dbReference type="Proteomes" id="UP000293719">
    <property type="component" value="Chromosome"/>
</dbReference>
<proteinExistence type="predicted"/>
<protein>
    <submittedName>
        <fullName evidence="5">EI24 domain-containing protein</fullName>
    </submittedName>
</protein>
<feature type="compositionally biased region" description="Low complexity" evidence="1">
    <location>
        <begin position="383"/>
        <end position="399"/>
    </location>
</feature>
<evidence type="ECO:0000259" key="4">
    <source>
        <dbReference type="Pfam" id="PF26514"/>
    </source>
</evidence>
<dbReference type="InterPro" id="IPR058486">
    <property type="entry name" value="DUF8173"/>
</dbReference>
<evidence type="ECO:0000313" key="6">
    <source>
        <dbReference type="Proteomes" id="UP000293719"/>
    </source>
</evidence>
<keyword evidence="3" id="KW-0732">Signal</keyword>
<dbReference type="GeneID" id="90767891"/>
<accession>A0A4P6V149</accession>
<dbReference type="AlphaFoldDB" id="A0A4P6V149"/>
<feature type="domain" description="DUF8173" evidence="4">
    <location>
        <begin position="225"/>
        <end position="369"/>
    </location>
</feature>
<reference evidence="5 6" key="1">
    <citation type="journal article" date="2017" name="Int. J. Syst. Evol. Microbiol.">
        <title>Roseitalea porphyridii gen. nov., sp. nov., isolated from a red alga, and reclassification of Hoeflea suaedae Chung et al. 2013 as Pseudohoeflea suaedae gen. nov., comb. nov.</title>
        <authorList>
            <person name="Hyeon J.W."/>
            <person name="Jeong S.E."/>
            <person name="Baek K."/>
            <person name="Jeon C.O."/>
        </authorList>
    </citation>
    <scope>NUCLEOTIDE SEQUENCE [LARGE SCALE GENOMIC DNA]</scope>
    <source>
        <strain evidence="5 6">MA7-20</strain>
    </source>
</reference>
<dbReference type="OrthoDB" id="7948603at2"/>